<evidence type="ECO:0000313" key="3">
    <source>
        <dbReference type="Proteomes" id="UP000507222"/>
    </source>
</evidence>
<organism evidence="2 4">
    <name type="scientific">Prunus armeniaca</name>
    <name type="common">Apricot</name>
    <name type="synonym">Armeniaca vulgaris</name>
    <dbReference type="NCBI Taxonomy" id="36596"/>
    <lineage>
        <taxon>Eukaryota</taxon>
        <taxon>Viridiplantae</taxon>
        <taxon>Streptophyta</taxon>
        <taxon>Embryophyta</taxon>
        <taxon>Tracheophyta</taxon>
        <taxon>Spermatophyta</taxon>
        <taxon>Magnoliopsida</taxon>
        <taxon>eudicotyledons</taxon>
        <taxon>Gunneridae</taxon>
        <taxon>Pentapetalae</taxon>
        <taxon>rosids</taxon>
        <taxon>fabids</taxon>
        <taxon>Rosales</taxon>
        <taxon>Rosaceae</taxon>
        <taxon>Amygdaloideae</taxon>
        <taxon>Amygdaleae</taxon>
        <taxon>Prunus</taxon>
    </lineage>
</organism>
<sequence>MGKGNLMPMNNMWFMPINSISRLTMRNLEHICKVEGHGIREAMQENAKSNGKVYKIKSIKPNNNKRV</sequence>
<keyword evidence="4" id="KW-1185">Reference proteome</keyword>
<protein>
    <submittedName>
        <fullName evidence="2">Uncharacterized protein</fullName>
    </submittedName>
</protein>
<accession>A0A6J5WCK9</accession>
<reference evidence="4" key="1">
    <citation type="journal article" date="2020" name="Genome Biol.">
        <title>Gamete binning: chromosome-level and haplotype-resolved genome assembly enabled by high-throughput single-cell sequencing of gamete genomes.</title>
        <authorList>
            <person name="Campoy J.A."/>
            <person name="Sun H."/>
            <person name="Goel M."/>
            <person name="Jiao W.-B."/>
            <person name="Folz-Donahue K."/>
            <person name="Wang N."/>
            <person name="Rubio M."/>
            <person name="Liu C."/>
            <person name="Kukat C."/>
            <person name="Ruiz D."/>
            <person name="Huettel B."/>
            <person name="Schneeberger K."/>
        </authorList>
    </citation>
    <scope>NUCLEOTIDE SEQUENCE [LARGE SCALE GENOMIC DNA]</scope>
    <source>
        <strain evidence="4">cv. Rojo Pasion</strain>
    </source>
</reference>
<dbReference type="Proteomes" id="UP000507222">
    <property type="component" value="Unassembled WGS sequence"/>
</dbReference>
<dbReference type="EMBL" id="CAEKDK010000002">
    <property type="protein sequence ID" value="CAB4269076.1"/>
    <property type="molecule type" value="Genomic_DNA"/>
</dbReference>
<reference evidence="2 3" key="2">
    <citation type="submission" date="2020-05" db="EMBL/GenBank/DDBJ databases">
        <authorList>
            <person name="Campoy J."/>
            <person name="Schneeberger K."/>
            <person name="Spophaly S."/>
        </authorList>
    </citation>
    <scope>NUCLEOTIDE SEQUENCE [LARGE SCALE GENOMIC DNA]</scope>
    <source>
        <strain evidence="2">PruArmRojPasFocal</strain>
    </source>
</reference>
<gene>
    <name evidence="1" type="ORF">CURHAP_LOCUS14211</name>
    <name evidence="2" type="ORF">ORAREDHAP_LOCUS13766</name>
</gene>
<proteinExistence type="predicted"/>
<evidence type="ECO:0000313" key="1">
    <source>
        <dbReference type="EMBL" id="CAB4269076.1"/>
    </source>
</evidence>
<name>A0A6J5WCK9_PRUAR</name>
<dbReference type="Proteomes" id="UP000507245">
    <property type="component" value="Unassembled WGS sequence"/>
</dbReference>
<evidence type="ECO:0000313" key="4">
    <source>
        <dbReference type="Proteomes" id="UP000507245"/>
    </source>
</evidence>
<evidence type="ECO:0000313" key="2">
    <source>
        <dbReference type="EMBL" id="CAB4299450.1"/>
    </source>
</evidence>
<dbReference type="EMBL" id="CAEKKB010000002">
    <property type="protein sequence ID" value="CAB4299450.1"/>
    <property type="molecule type" value="Genomic_DNA"/>
</dbReference>
<dbReference type="AlphaFoldDB" id="A0A6J5WCK9"/>